<dbReference type="EMBL" id="JAVNWW010000005">
    <property type="protein sequence ID" value="MDU0809442.1"/>
    <property type="molecule type" value="Genomic_DNA"/>
</dbReference>
<dbReference type="InterPro" id="IPR008775">
    <property type="entry name" value="Phytyl_CoA_dOase-like"/>
</dbReference>
<reference evidence="1 2" key="1">
    <citation type="submission" date="2023-09" db="EMBL/GenBank/DDBJ databases">
        <title>Aquirufa genomes.</title>
        <authorList>
            <person name="Pitt A."/>
        </authorList>
    </citation>
    <scope>NUCLEOTIDE SEQUENCE [LARGE SCALE GENOMIC DNA]</scope>
    <source>
        <strain evidence="1 2">LEOWEIH-7C</strain>
    </source>
</reference>
<keyword evidence="2" id="KW-1185">Reference proteome</keyword>
<dbReference type="RefSeq" id="WP_315576824.1">
    <property type="nucleotide sequence ID" value="NZ_JARDXH010000005.1"/>
</dbReference>
<keyword evidence="1" id="KW-0223">Dioxygenase</keyword>
<name>A0ABU3TV02_9BACT</name>
<dbReference type="Gene3D" id="2.60.120.620">
    <property type="entry name" value="q2cbj1_9rhob like domain"/>
    <property type="match status" value="1"/>
</dbReference>
<evidence type="ECO:0000313" key="2">
    <source>
        <dbReference type="Proteomes" id="UP001249959"/>
    </source>
</evidence>
<evidence type="ECO:0000313" key="1">
    <source>
        <dbReference type="EMBL" id="MDU0809442.1"/>
    </source>
</evidence>
<dbReference type="SUPFAM" id="SSF51197">
    <property type="entry name" value="Clavaminate synthase-like"/>
    <property type="match status" value="1"/>
</dbReference>
<protein>
    <submittedName>
        <fullName evidence="1">Phytanoyl-CoA dioxygenase family protein</fullName>
    </submittedName>
</protein>
<dbReference type="Proteomes" id="UP001249959">
    <property type="component" value="Unassembled WGS sequence"/>
</dbReference>
<proteinExistence type="predicted"/>
<gene>
    <name evidence="1" type="ORF">PQG45_10375</name>
</gene>
<sequence length="275" mass="31812">MKKTTPKFEYKTFTLGEALTEEQKQYFQKYGVIQFKNFISNETAELFIAELGKIEANWLAEGVEKINGIPLKFGKDPEGKDMIQRMCFTNKHSDVLAEFLKDPRFELLLEFLEPYEGRMGSDEKDGLVFNHYINQPNSKFTQMGWHTDSPRDLFLGQKILPMLNVGIHLDKCPSSNGGLRVLPGTQNQSMLKLLFGKKQFIDHRPDPREAAFEIDRGDLTIHDGRLWHRVEVSPNFGEKSRRRVMYVPIITGKYKPKSSTSKTPFYHRFAKVVTK</sequence>
<dbReference type="Pfam" id="PF05721">
    <property type="entry name" value="PhyH"/>
    <property type="match status" value="1"/>
</dbReference>
<comment type="caution">
    <text evidence="1">The sequence shown here is derived from an EMBL/GenBank/DDBJ whole genome shotgun (WGS) entry which is preliminary data.</text>
</comment>
<accession>A0ABU3TV02</accession>
<keyword evidence="1" id="KW-0560">Oxidoreductase</keyword>
<dbReference type="GO" id="GO:0051213">
    <property type="term" value="F:dioxygenase activity"/>
    <property type="evidence" value="ECO:0007669"/>
    <property type="project" value="UniProtKB-KW"/>
</dbReference>
<organism evidence="1 2">
    <name type="scientific">Aquirufa regiilacus</name>
    <dbReference type="NCBI Taxonomy" id="3024868"/>
    <lineage>
        <taxon>Bacteria</taxon>
        <taxon>Pseudomonadati</taxon>
        <taxon>Bacteroidota</taxon>
        <taxon>Cytophagia</taxon>
        <taxon>Cytophagales</taxon>
        <taxon>Flectobacillaceae</taxon>
        <taxon>Aquirufa</taxon>
    </lineage>
</organism>